<keyword evidence="3" id="KW-1185">Reference proteome</keyword>
<feature type="compositionally biased region" description="Basic and acidic residues" evidence="1">
    <location>
        <begin position="15"/>
        <end position="24"/>
    </location>
</feature>
<evidence type="ECO:0000313" key="3">
    <source>
        <dbReference type="Proteomes" id="UP000294856"/>
    </source>
</evidence>
<proteinExistence type="predicted"/>
<reference evidence="2 3" key="1">
    <citation type="submission" date="2019-03" db="EMBL/GenBank/DDBJ databases">
        <title>Genomic Encyclopedia of Type Strains, Phase IV (KMG-IV): sequencing the most valuable type-strain genomes for metagenomic binning, comparative biology and taxonomic classification.</title>
        <authorList>
            <person name="Goeker M."/>
        </authorList>
    </citation>
    <scope>NUCLEOTIDE SEQUENCE [LARGE SCALE GENOMIC DNA]</scope>
    <source>
        <strain evidence="2 3">DSM 44684</strain>
    </source>
</reference>
<dbReference type="OrthoDB" id="5106738at2"/>
<name>A0A4R1FBA3_9NOCA</name>
<dbReference type="RefSeq" id="WP_084473162.1">
    <property type="nucleotide sequence ID" value="NZ_SMFR01000008.1"/>
</dbReference>
<accession>A0A4R1FBA3</accession>
<dbReference type="Proteomes" id="UP000294856">
    <property type="component" value="Unassembled WGS sequence"/>
</dbReference>
<protein>
    <submittedName>
        <fullName evidence="2">Uncharacterized protein</fullName>
    </submittedName>
</protein>
<organism evidence="2 3">
    <name type="scientific">Nocardia alba</name>
    <dbReference type="NCBI Taxonomy" id="225051"/>
    <lineage>
        <taxon>Bacteria</taxon>
        <taxon>Bacillati</taxon>
        <taxon>Actinomycetota</taxon>
        <taxon>Actinomycetes</taxon>
        <taxon>Mycobacteriales</taxon>
        <taxon>Nocardiaceae</taxon>
        <taxon>Nocardia</taxon>
    </lineage>
</organism>
<feature type="region of interest" description="Disordered" evidence="1">
    <location>
        <begin position="1"/>
        <end position="25"/>
    </location>
</feature>
<gene>
    <name evidence="2" type="ORF">DFR71_6292</name>
</gene>
<dbReference type="AlphaFoldDB" id="A0A4R1FBA3"/>
<dbReference type="EMBL" id="SMFR01000008">
    <property type="protein sequence ID" value="TCJ89999.1"/>
    <property type="molecule type" value="Genomic_DNA"/>
</dbReference>
<comment type="caution">
    <text evidence="2">The sequence shown here is derived from an EMBL/GenBank/DDBJ whole genome shotgun (WGS) entry which is preliminary data.</text>
</comment>
<sequence length="279" mass="32220">MADLDFYSDRVQGPEPRDREELPENTRNGLVGAIVGWINLHWFAERFPEECPDGNNVCGTTVGNLLADIRALIPGIRLPLHGDHMSDIETFDLLEYAYQHISKPTRVKDHSYHKHWELRFDRKSALSEFRERVNLILARGRANYEMDTDGRIVRIGSAPVRRLVHDLRPATGDEDLDNLIRSARELYASKDPEQRQVALEKLWDGYERLKTLRDPTDKRRGTAASIEMIEPPELRKRVNEEMNALREIGNEFQIRHFEVGKPRYLTPPVTTSSPAWAIC</sequence>
<evidence type="ECO:0000313" key="2">
    <source>
        <dbReference type="EMBL" id="TCJ89999.1"/>
    </source>
</evidence>
<evidence type="ECO:0000256" key="1">
    <source>
        <dbReference type="SAM" id="MobiDB-lite"/>
    </source>
</evidence>